<name>A0A5B7JDL3_PORTR</name>
<evidence type="ECO:0000313" key="3">
    <source>
        <dbReference type="Proteomes" id="UP000324222"/>
    </source>
</evidence>
<reference evidence="2 3" key="1">
    <citation type="submission" date="2019-05" db="EMBL/GenBank/DDBJ databases">
        <title>Another draft genome of Portunus trituberculatus and its Hox gene families provides insights of decapod evolution.</title>
        <authorList>
            <person name="Jeong J.-H."/>
            <person name="Song I."/>
            <person name="Kim S."/>
            <person name="Choi T."/>
            <person name="Kim D."/>
            <person name="Ryu S."/>
            <person name="Kim W."/>
        </authorList>
    </citation>
    <scope>NUCLEOTIDE SEQUENCE [LARGE SCALE GENOMIC DNA]</scope>
    <source>
        <tissue evidence="2">Muscle</tissue>
    </source>
</reference>
<gene>
    <name evidence="2" type="ORF">E2C01_086485</name>
</gene>
<dbReference type="AlphaFoldDB" id="A0A5B7JDL3"/>
<keyword evidence="3" id="KW-1185">Reference proteome</keyword>
<feature type="region of interest" description="Disordered" evidence="1">
    <location>
        <begin position="38"/>
        <end position="58"/>
    </location>
</feature>
<evidence type="ECO:0000313" key="2">
    <source>
        <dbReference type="EMBL" id="MPC91447.1"/>
    </source>
</evidence>
<evidence type="ECO:0000256" key="1">
    <source>
        <dbReference type="SAM" id="MobiDB-lite"/>
    </source>
</evidence>
<comment type="caution">
    <text evidence="2">The sequence shown here is derived from an EMBL/GenBank/DDBJ whole genome shotgun (WGS) entry which is preliminary data.</text>
</comment>
<feature type="compositionally biased region" description="Acidic residues" evidence="1">
    <location>
        <begin position="40"/>
        <end position="58"/>
    </location>
</feature>
<protein>
    <submittedName>
        <fullName evidence="2">Uncharacterized protein</fullName>
    </submittedName>
</protein>
<sequence length="69" mass="8003">MIKTLQNHEELRPKEVDLVGTRDYLLSLMGEVLGVALTSDGEDEEEEEKEEEEEEEEEVVVMVLLKIER</sequence>
<proteinExistence type="predicted"/>
<organism evidence="2 3">
    <name type="scientific">Portunus trituberculatus</name>
    <name type="common">Swimming crab</name>
    <name type="synonym">Neptunus trituberculatus</name>
    <dbReference type="NCBI Taxonomy" id="210409"/>
    <lineage>
        <taxon>Eukaryota</taxon>
        <taxon>Metazoa</taxon>
        <taxon>Ecdysozoa</taxon>
        <taxon>Arthropoda</taxon>
        <taxon>Crustacea</taxon>
        <taxon>Multicrustacea</taxon>
        <taxon>Malacostraca</taxon>
        <taxon>Eumalacostraca</taxon>
        <taxon>Eucarida</taxon>
        <taxon>Decapoda</taxon>
        <taxon>Pleocyemata</taxon>
        <taxon>Brachyura</taxon>
        <taxon>Eubrachyura</taxon>
        <taxon>Portunoidea</taxon>
        <taxon>Portunidae</taxon>
        <taxon>Portuninae</taxon>
        <taxon>Portunus</taxon>
    </lineage>
</organism>
<dbReference type="EMBL" id="VSRR010087791">
    <property type="protein sequence ID" value="MPC91447.1"/>
    <property type="molecule type" value="Genomic_DNA"/>
</dbReference>
<accession>A0A5B7JDL3</accession>
<dbReference type="Proteomes" id="UP000324222">
    <property type="component" value="Unassembled WGS sequence"/>
</dbReference>